<sequence>MSGIQILTSFFTDQISQAQQSVDQILAELQTETDDNSRARLQQDLVKARAYLNVATETKALFDANRLTERRLKDTLQALRGSTNG</sequence>
<dbReference type="AlphaFoldDB" id="A0A847J8A7"/>
<gene>
    <name evidence="1" type="ORF">GX453_10535</name>
</gene>
<organism evidence="1 2">
    <name type="scientific">Pseudolactococcus chungangensis</name>
    <dbReference type="NCBI Taxonomy" id="451457"/>
    <lineage>
        <taxon>Bacteria</taxon>
        <taxon>Bacillati</taxon>
        <taxon>Bacillota</taxon>
        <taxon>Bacilli</taxon>
        <taxon>Lactobacillales</taxon>
        <taxon>Streptococcaceae</taxon>
        <taxon>Pseudolactococcus</taxon>
    </lineage>
</organism>
<reference evidence="1 2" key="1">
    <citation type="journal article" date="2020" name="Biotechnol. Biofuels">
        <title>New insights from the biogas microbiome by comprehensive genome-resolved metagenomics of nearly 1600 species originating from multiple anaerobic digesters.</title>
        <authorList>
            <person name="Campanaro S."/>
            <person name="Treu L."/>
            <person name="Rodriguez-R L.M."/>
            <person name="Kovalovszki A."/>
            <person name="Ziels R.M."/>
            <person name="Maus I."/>
            <person name="Zhu X."/>
            <person name="Kougias P.G."/>
            <person name="Basile A."/>
            <person name="Luo G."/>
            <person name="Schluter A."/>
            <person name="Konstantinidis K.T."/>
            <person name="Angelidaki I."/>
        </authorList>
    </citation>
    <scope>NUCLEOTIDE SEQUENCE [LARGE SCALE GENOMIC DNA]</scope>
    <source>
        <strain evidence="1">AS27yjCOA_61</strain>
    </source>
</reference>
<evidence type="ECO:0000313" key="2">
    <source>
        <dbReference type="Proteomes" id="UP000559962"/>
    </source>
</evidence>
<accession>A0A847J8A7</accession>
<dbReference type="EMBL" id="JAAYVO010000146">
    <property type="protein sequence ID" value="NLH36434.1"/>
    <property type="molecule type" value="Genomic_DNA"/>
</dbReference>
<proteinExistence type="predicted"/>
<name>A0A847J8A7_9LACT</name>
<dbReference type="Proteomes" id="UP000559962">
    <property type="component" value="Unassembled WGS sequence"/>
</dbReference>
<protein>
    <submittedName>
        <fullName evidence="1">Uncharacterized protein</fullName>
    </submittedName>
</protein>
<evidence type="ECO:0000313" key="1">
    <source>
        <dbReference type="EMBL" id="NLH36434.1"/>
    </source>
</evidence>
<comment type="caution">
    <text evidence="1">The sequence shown here is derived from an EMBL/GenBank/DDBJ whole genome shotgun (WGS) entry which is preliminary data.</text>
</comment>